<reference evidence="1 2" key="2">
    <citation type="journal article" date="2022" name="Mol. Ecol. Resour.">
        <title>The genomes of chicory, endive, great burdock and yacon provide insights into Asteraceae paleo-polyploidization history and plant inulin production.</title>
        <authorList>
            <person name="Fan W."/>
            <person name="Wang S."/>
            <person name="Wang H."/>
            <person name="Wang A."/>
            <person name="Jiang F."/>
            <person name="Liu H."/>
            <person name="Zhao H."/>
            <person name="Xu D."/>
            <person name="Zhang Y."/>
        </authorList>
    </citation>
    <scope>NUCLEOTIDE SEQUENCE [LARGE SCALE GENOMIC DNA]</scope>
    <source>
        <strain evidence="2">cv. Yunnan</strain>
        <tissue evidence="1">Leaves</tissue>
    </source>
</reference>
<keyword evidence="2" id="KW-1185">Reference proteome</keyword>
<name>A0ACB9IB04_9ASTR</name>
<accession>A0ACB9IB04</accession>
<sequence>MSLSLNDTIYETFRQCLQQLSPEPDPELSSIVYSSTFNATSYTTVLQSNIRNLRFNTPSTPKPAVIITPTKESHVQAAVICAKKLGIQILTRSGGHDYNGRSYVSHEKTFILLDMYNLHHVTVDITTETAVVQTGAQLGELYYRIWEKSKKHGFPAGVCPTVGVGGHISGGGYGTMIRKYGLSVDHVIDARIVDAIGRILDRKSMGEDLFWAIRGGGGASFGVILSYTVKIVPVPEINTVFRITKTVDQNAVDLVHKLQSNAPTMDRDLFIRVLILPETVNNRVTVQASFIAHFLGGSDRLLKIMNKTFPELGLKKEDCVEVSWVGSVFFWTNLDHNSPAEVLLDRHSDTFNFLIRKSDYIQTPVSKSGWAAIFNKLAELGKCGFNLNPYGGIMDEIPADATPCPHRSGNVFKIQYLMNWSEDDPRLEEKYVGQIRSLFEFMTKYVSKNPRCAYLNYRDLDIGVRVGSGVSGFNSGKVYGEKYFKGNFQRLVKVKTAVDPDNFFRTEQSIPTLTGIQKAEPVLFSRI</sequence>
<reference evidence="2" key="1">
    <citation type="journal article" date="2022" name="Mol. Ecol. Resour.">
        <title>The genomes of chicory, endive, great burdock and yacon provide insights into Asteraceae palaeo-polyploidization history and plant inulin production.</title>
        <authorList>
            <person name="Fan W."/>
            <person name="Wang S."/>
            <person name="Wang H."/>
            <person name="Wang A."/>
            <person name="Jiang F."/>
            <person name="Liu H."/>
            <person name="Zhao H."/>
            <person name="Xu D."/>
            <person name="Zhang Y."/>
        </authorList>
    </citation>
    <scope>NUCLEOTIDE SEQUENCE [LARGE SCALE GENOMIC DNA]</scope>
    <source>
        <strain evidence="2">cv. Yunnan</strain>
    </source>
</reference>
<dbReference type="Proteomes" id="UP001056120">
    <property type="component" value="Linkage Group LG09"/>
</dbReference>
<protein>
    <submittedName>
        <fullName evidence="1">Uncharacterized protein</fullName>
    </submittedName>
</protein>
<evidence type="ECO:0000313" key="1">
    <source>
        <dbReference type="EMBL" id="KAI3804545.1"/>
    </source>
</evidence>
<dbReference type="EMBL" id="CM042026">
    <property type="protein sequence ID" value="KAI3804545.1"/>
    <property type="molecule type" value="Genomic_DNA"/>
</dbReference>
<comment type="caution">
    <text evidence="1">The sequence shown here is derived from an EMBL/GenBank/DDBJ whole genome shotgun (WGS) entry which is preliminary data.</text>
</comment>
<organism evidence="1 2">
    <name type="scientific">Smallanthus sonchifolius</name>
    <dbReference type="NCBI Taxonomy" id="185202"/>
    <lineage>
        <taxon>Eukaryota</taxon>
        <taxon>Viridiplantae</taxon>
        <taxon>Streptophyta</taxon>
        <taxon>Embryophyta</taxon>
        <taxon>Tracheophyta</taxon>
        <taxon>Spermatophyta</taxon>
        <taxon>Magnoliopsida</taxon>
        <taxon>eudicotyledons</taxon>
        <taxon>Gunneridae</taxon>
        <taxon>Pentapetalae</taxon>
        <taxon>asterids</taxon>
        <taxon>campanulids</taxon>
        <taxon>Asterales</taxon>
        <taxon>Asteraceae</taxon>
        <taxon>Asteroideae</taxon>
        <taxon>Heliantheae alliance</taxon>
        <taxon>Millerieae</taxon>
        <taxon>Smallanthus</taxon>
    </lineage>
</organism>
<proteinExistence type="predicted"/>
<evidence type="ECO:0000313" key="2">
    <source>
        <dbReference type="Proteomes" id="UP001056120"/>
    </source>
</evidence>
<gene>
    <name evidence="1" type="ORF">L1987_26172</name>
</gene>